<sequence length="136" mass="16011">MNTDTSNNEIPAQEINIDDLLELENQQNKKETWGKLNRTLRLHLLHNYAEKYGKENNAQPKEVKQLKQYLTISLDTKKLNRAKDLAYDRDKQEIINIPHLFFHPITRVFTLRNESRISTLKSLGPRKTEKNKGNEI</sequence>
<evidence type="ECO:0000313" key="1">
    <source>
        <dbReference type="EMBL" id="QHT80233.1"/>
    </source>
</evidence>
<protein>
    <submittedName>
        <fullName evidence="1">Uncharacterized protein</fullName>
    </submittedName>
</protein>
<dbReference type="AlphaFoldDB" id="A0A6C0HJQ5"/>
<name>A0A6C0HJQ5_9ZZZZ</name>
<organism evidence="1">
    <name type="scientific">viral metagenome</name>
    <dbReference type="NCBI Taxonomy" id="1070528"/>
    <lineage>
        <taxon>unclassified sequences</taxon>
        <taxon>metagenomes</taxon>
        <taxon>organismal metagenomes</taxon>
    </lineage>
</organism>
<reference evidence="1" key="1">
    <citation type="journal article" date="2020" name="Nature">
        <title>Giant virus diversity and host interactions through global metagenomics.</title>
        <authorList>
            <person name="Schulz F."/>
            <person name="Roux S."/>
            <person name="Paez-Espino D."/>
            <person name="Jungbluth S."/>
            <person name="Walsh D.A."/>
            <person name="Denef V.J."/>
            <person name="McMahon K.D."/>
            <person name="Konstantinidis K.T."/>
            <person name="Eloe-Fadrosh E.A."/>
            <person name="Kyrpides N.C."/>
            <person name="Woyke T."/>
        </authorList>
    </citation>
    <scope>NUCLEOTIDE SEQUENCE</scope>
    <source>
        <strain evidence="1">GVMAG-M-3300023184-120</strain>
    </source>
</reference>
<dbReference type="EMBL" id="MN739966">
    <property type="protein sequence ID" value="QHT80233.1"/>
    <property type="molecule type" value="Genomic_DNA"/>
</dbReference>
<proteinExistence type="predicted"/>
<accession>A0A6C0HJQ5</accession>